<dbReference type="Proteomes" id="UP000449209">
    <property type="component" value="Unassembled WGS sequence"/>
</dbReference>
<evidence type="ECO:0000259" key="1">
    <source>
        <dbReference type="Pfam" id="PF13460"/>
    </source>
</evidence>
<feature type="domain" description="NAD(P)-binding" evidence="1">
    <location>
        <begin position="7"/>
        <end position="204"/>
    </location>
</feature>
<sequence length="224" mass="25145">MKVMILGAYGKIGRLIAEKAHQQQWEVTAVVHKVHPRIKLQAEDLIVKDVTKLTVQDVENFDIVVDATGGWRSGTANVVYDSVAHLTQLLDDGQTRYIKIGGANTLYINRDHSSQLQTLPSYYPAKYQFLCRVHTKALALLRTYSNIPWTYVTPPVNFIPAGPETGTYQVGAEEFKANLQGDDGINDYISYADFANGVIDLIKQNNYVRQRITLFSGDLPKQDK</sequence>
<gene>
    <name evidence="2" type="ORF">GB993_03915</name>
</gene>
<proteinExistence type="predicted"/>
<dbReference type="Pfam" id="PF13460">
    <property type="entry name" value="NAD_binding_10"/>
    <property type="match status" value="1"/>
</dbReference>
<organism evidence="2 3">
    <name type="scientific">Furfurilactobacillus milii</name>
    <dbReference type="NCBI Taxonomy" id="2888272"/>
    <lineage>
        <taxon>Bacteria</taxon>
        <taxon>Bacillati</taxon>
        <taxon>Bacillota</taxon>
        <taxon>Bacilli</taxon>
        <taxon>Lactobacillales</taxon>
        <taxon>Lactobacillaceae</taxon>
        <taxon>Furfurilactobacillus</taxon>
    </lineage>
</organism>
<dbReference type="SUPFAM" id="SSF51735">
    <property type="entry name" value="NAD(P)-binding Rossmann-fold domains"/>
    <property type="match status" value="1"/>
</dbReference>
<name>A0A6N9I144_9LACO</name>
<protein>
    <submittedName>
        <fullName evidence="2">NAD(P)H-binding protein</fullName>
    </submittedName>
</protein>
<dbReference type="InterPro" id="IPR016040">
    <property type="entry name" value="NAD(P)-bd_dom"/>
</dbReference>
<evidence type="ECO:0000313" key="2">
    <source>
        <dbReference type="EMBL" id="MYV16660.1"/>
    </source>
</evidence>
<evidence type="ECO:0000313" key="3">
    <source>
        <dbReference type="Proteomes" id="UP000449209"/>
    </source>
</evidence>
<dbReference type="InterPro" id="IPR036291">
    <property type="entry name" value="NAD(P)-bd_dom_sf"/>
</dbReference>
<dbReference type="Gene3D" id="3.40.50.720">
    <property type="entry name" value="NAD(P)-binding Rossmann-like Domain"/>
    <property type="match status" value="1"/>
</dbReference>
<dbReference type="OrthoDB" id="9785372at2"/>
<comment type="caution">
    <text evidence="2">The sequence shown here is derived from an EMBL/GenBank/DDBJ whole genome shotgun (WGS) entry which is preliminary data.</text>
</comment>
<dbReference type="EMBL" id="WEZQ01000005">
    <property type="protein sequence ID" value="MYV16660.1"/>
    <property type="molecule type" value="Genomic_DNA"/>
</dbReference>
<dbReference type="PANTHER" id="PTHR43355:SF2">
    <property type="entry name" value="FLAVIN REDUCTASE (NADPH)"/>
    <property type="match status" value="1"/>
</dbReference>
<dbReference type="PANTHER" id="PTHR43355">
    <property type="entry name" value="FLAVIN REDUCTASE (NADPH)"/>
    <property type="match status" value="1"/>
</dbReference>
<accession>A0A6N9I144</accession>
<reference evidence="2 3" key="1">
    <citation type="journal article" date="2019" name="Appl. Environ. Microbiol.">
        <title>Genetic determinants of hydroxycinnamic acid metabolism in heterofermentative lactobacilli.</title>
        <authorList>
            <person name="Gaur G."/>
            <person name="Oh J.H."/>
            <person name="Filannino P."/>
            <person name="Gobbetti M."/>
            <person name="van Pijkeren J.P."/>
            <person name="Ganzle M.G."/>
        </authorList>
    </citation>
    <scope>NUCLEOTIDE SEQUENCE [LARGE SCALE GENOMIC DNA]</scope>
    <source>
        <strain evidence="2 3">C5</strain>
    </source>
</reference>
<dbReference type="AlphaFoldDB" id="A0A6N9I144"/>
<dbReference type="GO" id="GO:0016646">
    <property type="term" value="F:oxidoreductase activity, acting on the CH-NH group of donors, NAD or NADP as acceptor"/>
    <property type="evidence" value="ECO:0007669"/>
    <property type="project" value="TreeGrafter"/>
</dbReference>
<dbReference type="InterPro" id="IPR051606">
    <property type="entry name" value="Polyketide_Oxido-like"/>
</dbReference>